<dbReference type="SUPFAM" id="SSF51735">
    <property type="entry name" value="NAD(P)-binding Rossmann-fold domains"/>
    <property type="match status" value="1"/>
</dbReference>
<organism evidence="4 5">
    <name type="scientific">Hypholoma sublateritium (strain FD-334 SS-4)</name>
    <dbReference type="NCBI Taxonomy" id="945553"/>
    <lineage>
        <taxon>Eukaryota</taxon>
        <taxon>Fungi</taxon>
        <taxon>Dikarya</taxon>
        <taxon>Basidiomycota</taxon>
        <taxon>Agaricomycotina</taxon>
        <taxon>Agaricomycetes</taxon>
        <taxon>Agaricomycetidae</taxon>
        <taxon>Agaricales</taxon>
        <taxon>Agaricineae</taxon>
        <taxon>Strophariaceae</taxon>
        <taxon>Hypholoma</taxon>
    </lineage>
</organism>
<dbReference type="AlphaFoldDB" id="A0A0D2L469"/>
<evidence type="ECO:0000256" key="3">
    <source>
        <dbReference type="RuleBase" id="RU000363"/>
    </source>
</evidence>
<dbReference type="OrthoDB" id="498125at2759"/>
<dbReference type="Proteomes" id="UP000054270">
    <property type="component" value="Unassembled WGS sequence"/>
</dbReference>
<dbReference type="PRINTS" id="PR00080">
    <property type="entry name" value="SDRFAMILY"/>
</dbReference>
<keyword evidence="5" id="KW-1185">Reference proteome</keyword>
<keyword evidence="2" id="KW-0521">NADP</keyword>
<dbReference type="Pfam" id="PF00106">
    <property type="entry name" value="adh_short"/>
    <property type="match status" value="1"/>
</dbReference>
<name>A0A0D2L469_HYPSF</name>
<dbReference type="GO" id="GO:0006633">
    <property type="term" value="P:fatty acid biosynthetic process"/>
    <property type="evidence" value="ECO:0007669"/>
    <property type="project" value="TreeGrafter"/>
</dbReference>
<dbReference type="STRING" id="945553.A0A0D2L469"/>
<dbReference type="InterPro" id="IPR020904">
    <property type="entry name" value="Sc_DH/Rdtase_CS"/>
</dbReference>
<dbReference type="Gene3D" id="3.40.50.720">
    <property type="entry name" value="NAD(P)-binding Rossmann-like Domain"/>
    <property type="match status" value="1"/>
</dbReference>
<dbReference type="PRINTS" id="PR00081">
    <property type="entry name" value="GDHRDH"/>
</dbReference>
<protein>
    <submittedName>
        <fullName evidence="4">Uncharacterized protein</fullName>
    </submittedName>
</protein>
<comment type="similarity">
    <text evidence="1 3">Belongs to the short-chain dehydrogenases/reductases (SDR) family.</text>
</comment>
<dbReference type="GO" id="GO:0016616">
    <property type="term" value="F:oxidoreductase activity, acting on the CH-OH group of donors, NAD or NADP as acceptor"/>
    <property type="evidence" value="ECO:0007669"/>
    <property type="project" value="TreeGrafter"/>
</dbReference>
<accession>A0A0D2L469</accession>
<proteinExistence type="inferred from homology"/>
<dbReference type="PROSITE" id="PS00061">
    <property type="entry name" value="ADH_SHORT"/>
    <property type="match status" value="1"/>
</dbReference>
<dbReference type="PANTHER" id="PTHR42760:SF121">
    <property type="entry name" value="3-OXOACYL-(ACYL-CARRIER-PROTEIN) REDUCTASE"/>
    <property type="match status" value="1"/>
</dbReference>
<dbReference type="GO" id="GO:0048038">
    <property type="term" value="F:quinone binding"/>
    <property type="evidence" value="ECO:0007669"/>
    <property type="project" value="TreeGrafter"/>
</dbReference>
<evidence type="ECO:0000313" key="4">
    <source>
        <dbReference type="EMBL" id="KJA21587.1"/>
    </source>
</evidence>
<sequence length="186" mass="19849">MLKVALITGSARGIGRAIALRLASDGFNIALNDIPSMEKELETVRREIVDAGKQALICLGDVSIEKDVINMVELTVQKLGSLDVMIANAGVAIIKPLTETTQEDLRRILSVNVDGVFFCYKHAALQMIKQGKGGRIIGASSIAGKQGWKNLAGYSASKFAVRGLTQTAALELREHGITVNAYAPGK</sequence>
<evidence type="ECO:0000313" key="5">
    <source>
        <dbReference type="Proteomes" id="UP000054270"/>
    </source>
</evidence>
<reference evidence="5" key="1">
    <citation type="submission" date="2014-04" db="EMBL/GenBank/DDBJ databases">
        <title>Evolutionary Origins and Diversification of the Mycorrhizal Mutualists.</title>
        <authorList>
            <consortium name="DOE Joint Genome Institute"/>
            <consortium name="Mycorrhizal Genomics Consortium"/>
            <person name="Kohler A."/>
            <person name="Kuo A."/>
            <person name="Nagy L.G."/>
            <person name="Floudas D."/>
            <person name="Copeland A."/>
            <person name="Barry K.W."/>
            <person name="Cichocki N."/>
            <person name="Veneault-Fourrey C."/>
            <person name="LaButti K."/>
            <person name="Lindquist E.A."/>
            <person name="Lipzen A."/>
            <person name="Lundell T."/>
            <person name="Morin E."/>
            <person name="Murat C."/>
            <person name="Riley R."/>
            <person name="Ohm R."/>
            <person name="Sun H."/>
            <person name="Tunlid A."/>
            <person name="Henrissat B."/>
            <person name="Grigoriev I.V."/>
            <person name="Hibbett D.S."/>
            <person name="Martin F."/>
        </authorList>
    </citation>
    <scope>NUCLEOTIDE SEQUENCE [LARGE SCALE GENOMIC DNA]</scope>
    <source>
        <strain evidence="5">FD-334 SS-4</strain>
    </source>
</reference>
<dbReference type="EMBL" id="KN817557">
    <property type="protein sequence ID" value="KJA21587.1"/>
    <property type="molecule type" value="Genomic_DNA"/>
</dbReference>
<dbReference type="OMA" id="WQSHLAV"/>
<dbReference type="InterPro" id="IPR002347">
    <property type="entry name" value="SDR_fam"/>
</dbReference>
<gene>
    <name evidence="4" type="ORF">HYPSUDRAFT_140425</name>
</gene>
<evidence type="ECO:0000256" key="2">
    <source>
        <dbReference type="ARBA" id="ARBA00022857"/>
    </source>
</evidence>
<dbReference type="InterPro" id="IPR036291">
    <property type="entry name" value="NAD(P)-bd_dom_sf"/>
</dbReference>
<evidence type="ECO:0000256" key="1">
    <source>
        <dbReference type="ARBA" id="ARBA00006484"/>
    </source>
</evidence>
<dbReference type="FunFam" id="3.40.50.720:FF:000084">
    <property type="entry name" value="Short-chain dehydrogenase reductase"/>
    <property type="match status" value="1"/>
</dbReference>
<dbReference type="PANTHER" id="PTHR42760">
    <property type="entry name" value="SHORT-CHAIN DEHYDROGENASES/REDUCTASES FAMILY MEMBER"/>
    <property type="match status" value="1"/>
</dbReference>